<dbReference type="PANTHER" id="PTHR47481">
    <property type="match status" value="1"/>
</dbReference>
<keyword evidence="2" id="KW-1185">Reference proteome</keyword>
<organism evidence="1 2">
    <name type="scientific">Kingdonia uniflora</name>
    <dbReference type="NCBI Taxonomy" id="39325"/>
    <lineage>
        <taxon>Eukaryota</taxon>
        <taxon>Viridiplantae</taxon>
        <taxon>Streptophyta</taxon>
        <taxon>Embryophyta</taxon>
        <taxon>Tracheophyta</taxon>
        <taxon>Spermatophyta</taxon>
        <taxon>Magnoliopsida</taxon>
        <taxon>Ranunculales</taxon>
        <taxon>Circaeasteraceae</taxon>
        <taxon>Kingdonia</taxon>
    </lineage>
</organism>
<evidence type="ECO:0000313" key="1">
    <source>
        <dbReference type="EMBL" id="KAF6167251.1"/>
    </source>
</evidence>
<dbReference type="Proteomes" id="UP000541444">
    <property type="component" value="Unassembled WGS sequence"/>
</dbReference>
<dbReference type="OrthoDB" id="1845088at2759"/>
<accession>A0A7J7NJ20</accession>
<sequence>MSTKNHRKKRLWRLPLIRVGRKTMPLSKVGRKTSSSHYWVEYNKRGIMPLPDYIKQFKRICDELAVMQKPVSDDEKVNWLANGLGPNYFNFCDAQLSKPLTPTYSQFITALQNHELRNQAYTEERVLDHHMAFMGQRGSRGGRFRGRGCRFSSQGRGFVPSSQYYNSNQEQRRYYNSQGYSRNHSQPSFSNF</sequence>
<dbReference type="EMBL" id="JACGCM010000760">
    <property type="protein sequence ID" value="KAF6167251.1"/>
    <property type="molecule type" value="Genomic_DNA"/>
</dbReference>
<protein>
    <submittedName>
        <fullName evidence="1">Uncharacterized protein</fullName>
    </submittedName>
</protein>
<dbReference type="PANTHER" id="PTHR47481:SF10">
    <property type="entry name" value="COPIA-LIKE POLYPROTEIN_RETROTRANSPOSON"/>
    <property type="match status" value="1"/>
</dbReference>
<dbReference type="AlphaFoldDB" id="A0A7J7NJ20"/>
<proteinExistence type="predicted"/>
<gene>
    <name evidence="1" type="ORF">GIB67_043112</name>
</gene>
<comment type="caution">
    <text evidence="1">The sequence shown here is derived from an EMBL/GenBank/DDBJ whole genome shotgun (WGS) entry which is preliminary data.</text>
</comment>
<name>A0A7J7NJ20_9MAGN</name>
<reference evidence="1 2" key="1">
    <citation type="journal article" date="2020" name="IScience">
        <title>Genome Sequencing of the Endangered Kingdonia uniflora (Circaeasteraceae, Ranunculales) Reveals Potential Mechanisms of Evolutionary Specialization.</title>
        <authorList>
            <person name="Sun Y."/>
            <person name="Deng T."/>
            <person name="Zhang A."/>
            <person name="Moore M.J."/>
            <person name="Landis J.B."/>
            <person name="Lin N."/>
            <person name="Zhang H."/>
            <person name="Zhang X."/>
            <person name="Huang J."/>
            <person name="Zhang X."/>
            <person name="Sun H."/>
            <person name="Wang H."/>
        </authorList>
    </citation>
    <scope>NUCLEOTIDE SEQUENCE [LARGE SCALE GENOMIC DNA]</scope>
    <source>
        <strain evidence="1">TB1705</strain>
        <tissue evidence="1">Leaf</tissue>
    </source>
</reference>
<evidence type="ECO:0000313" key="2">
    <source>
        <dbReference type="Proteomes" id="UP000541444"/>
    </source>
</evidence>